<dbReference type="PANTHER" id="PTHR42790:SF19">
    <property type="entry name" value="KYNURENINE_ALPHA-AMINOADIPATE AMINOTRANSFERASE, MITOCHONDRIAL"/>
    <property type="match status" value="1"/>
</dbReference>
<gene>
    <name evidence="6" type="primary">lysN</name>
    <name evidence="6" type="ORF">Mal52_15990</name>
</gene>
<dbReference type="InterPro" id="IPR015421">
    <property type="entry name" value="PyrdxlP-dep_Trfase_major"/>
</dbReference>
<dbReference type="Gene3D" id="3.90.1150.10">
    <property type="entry name" value="Aspartate Aminotransferase, domain 1"/>
    <property type="match status" value="1"/>
</dbReference>
<evidence type="ECO:0000256" key="2">
    <source>
        <dbReference type="ARBA" id="ARBA00022576"/>
    </source>
</evidence>
<dbReference type="CDD" id="cd00609">
    <property type="entry name" value="AAT_like"/>
    <property type="match status" value="1"/>
</dbReference>
<accession>A0A517ZKY9</accession>
<dbReference type="KEGG" id="sdyn:Mal52_15990"/>
<sequence length="436" mass="47822">MSTQQEKTNAPPPSRLSLRRHWGGDQPISFLMQQGVANPDCISLAAGLVDQGSLPAREVQAALQEMLADDHVAKRALQYGTTHGNAELRGQLLGHLAGLEHVGVDQLGVDVNQVILTTGSQQLLSIVGEILLDPEDIVLVAAPTYFVYLGTLNGLGARIIPVATDEDGMRMDALEAKLEEIEAAGDLYRVKLIYLVSYYENPSGVSLSAQRRAESVAIAQRWSKSQRIYILEDAAYRELRYDGPELPSIWSFDADRQTVILAKTFSKTFAPGLRIGFGVVPAELERPICDRKGNEDFGSANFNQHLLSQVFRMGLYDSHVAGLREMYSAKRDAMLHAAETYFGDIPGVSWVHPHGGLYVWMTLPESCDTSLDGQLFREAVQTHGVMYVPGEFSFAGERAERPNHHMRLSYGVQDAAGIDLGMQRLAAAVKSVLAEA</sequence>
<evidence type="ECO:0000256" key="3">
    <source>
        <dbReference type="ARBA" id="ARBA00022679"/>
    </source>
</evidence>
<dbReference type="InterPro" id="IPR050859">
    <property type="entry name" value="Class-I_PLP-dep_aminotransf"/>
</dbReference>
<dbReference type="GO" id="GO:1901605">
    <property type="term" value="P:alpha-amino acid metabolic process"/>
    <property type="evidence" value="ECO:0007669"/>
    <property type="project" value="TreeGrafter"/>
</dbReference>
<name>A0A517ZKY9_9PLAN</name>
<dbReference type="InterPro" id="IPR004839">
    <property type="entry name" value="Aminotransferase_I/II_large"/>
</dbReference>
<evidence type="ECO:0000259" key="5">
    <source>
        <dbReference type="Pfam" id="PF00155"/>
    </source>
</evidence>
<dbReference type="SUPFAM" id="SSF53383">
    <property type="entry name" value="PLP-dependent transferases"/>
    <property type="match status" value="1"/>
</dbReference>
<evidence type="ECO:0000313" key="6">
    <source>
        <dbReference type="EMBL" id="QDU43127.1"/>
    </source>
</evidence>
<feature type="domain" description="Aminotransferase class I/classII large" evidence="5">
    <location>
        <begin position="40"/>
        <end position="403"/>
    </location>
</feature>
<organism evidence="6 7">
    <name type="scientific">Symmachiella dynata</name>
    <dbReference type="NCBI Taxonomy" id="2527995"/>
    <lineage>
        <taxon>Bacteria</taxon>
        <taxon>Pseudomonadati</taxon>
        <taxon>Planctomycetota</taxon>
        <taxon>Planctomycetia</taxon>
        <taxon>Planctomycetales</taxon>
        <taxon>Planctomycetaceae</taxon>
        <taxon>Symmachiella</taxon>
    </lineage>
</organism>
<dbReference type="GO" id="GO:0030170">
    <property type="term" value="F:pyridoxal phosphate binding"/>
    <property type="evidence" value="ECO:0007669"/>
    <property type="project" value="InterPro"/>
</dbReference>
<dbReference type="PANTHER" id="PTHR42790">
    <property type="entry name" value="AMINOTRANSFERASE"/>
    <property type="match status" value="1"/>
</dbReference>
<evidence type="ECO:0000256" key="4">
    <source>
        <dbReference type="ARBA" id="ARBA00022898"/>
    </source>
</evidence>
<protein>
    <submittedName>
        <fullName evidence="6">2-aminoadipate transaminase</fullName>
        <ecNumber evidence="6">2.6.1.39</ecNumber>
    </submittedName>
</protein>
<dbReference type="InterPro" id="IPR015424">
    <property type="entry name" value="PyrdxlP-dep_Trfase"/>
</dbReference>
<dbReference type="EC" id="2.6.1.39" evidence="6"/>
<dbReference type="AlphaFoldDB" id="A0A517ZKY9"/>
<reference evidence="6 7" key="1">
    <citation type="submission" date="2019-02" db="EMBL/GenBank/DDBJ databases">
        <title>Deep-cultivation of Planctomycetes and their phenomic and genomic characterization uncovers novel biology.</title>
        <authorList>
            <person name="Wiegand S."/>
            <person name="Jogler M."/>
            <person name="Boedeker C."/>
            <person name="Pinto D."/>
            <person name="Vollmers J."/>
            <person name="Rivas-Marin E."/>
            <person name="Kohn T."/>
            <person name="Peeters S.H."/>
            <person name="Heuer A."/>
            <person name="Rast P."/>
            <person name="Oberbeckmann S."/>
            <person name="Bunk B."/>
            <person name="Jeske O."/>
            <person name="Meyerdierks A."/>
            <person name="Storesund J.E."/>
            <person name="Kallscheuer N."/>
            <person name="Luecker S."/>
            <person name="Lage O.M."/>
            <person name="Pohl T."/>
            <person name="Merkel B.J."/>
            <person name="Hornburger P."/>
            <person name="Mueller R.-W."/>
            <person name="Bruemmer F."/>
            <person name="Labrenz M."/>
            <person name="Spormann A.M."/>
            <person name="Op den Camp H."/>
            <person name="Overmann J."/>
            <person name="Amann R."/>
            <person name="Jetten M.S.M."/>
            <person name="Mascher T."/>
            <person name="Medema M.H."/>
            <person name="Devos D.P."/>
            <person name="Kaster A.-K."/>
            <person name="Ovreas L."/>
            <person name="Rohde M."/>
            <person name="Galperin M.Y."/>
            <person name="Jogler C."/>
        </authorList>
    </citation>
    <scope>NUCLEOTIDE SEQUENCE [LARGE SCALE GENOMIC DNA]</scope>
    <source>
        <strain evidence="6 7">Mal52</strain>
    </source>
</reference>
<proteinExistence type="predicted"/>
<keyword evidence="3 6" id="KW-0808">Transferase</keyword>
<keyword evidence="4" id="KW-0663">Pyridoxal phosphate</keyword>
<evidence type="ECO:0000256" key="1">
    <source>
        <dbReference type="ARBA" id="ARBA00001933"/>
    </source>
</evidence>
<keyword evidence="2 6" id="KW-0032">Aminotransferase</keyword>
<evidence type="ECO:0000313" key="7">
    <source>
        <dbReference type="Proteomes" id="UP000319383"/>
    </source>
</evidence>
<dbReference type="GO" id="GO:0047536">
    <property type="term" value="F:2-aminoadipate transaminase activity"/>
    <property type="evidence" value="ECO:0007669"/>
    <property type="project" value="UniProtKB-EC"/>
</dbReference>
<dbReference type="Gene3D" id="3.40.640.10">
    <property type="entry name" value="Type I PLP-dependent aspartate aminotransferase-like (Major domain)"/>
    <property type="match status" value="1"/>
</dbReference>
<comment type="cofactor">
    <cofactor evidence="1">
        <name>pyridoxal 5'-phosphate</name>
        <dbReference type="ChEBI" id="CHEBI:597326"/>
    </cofactor>
</comment>
<dbReference type="InterPro" id="IPR015422">
    <property type="entry name" value="PyrdxlP-dep_Trfase_small"/>
</dbReference>
<dbReference type="Proteomes" id="UP000319383">
    <property type="component" value="Chromosome"/>
</dbReference>
<dbReference type="Pfam" id="PF00155">
    <property type="entry name" value="Aminotran_1_2"/>
    <property type="match status" value="1"/>
</dbReference>
<keyword evidence="7" id="KW-1185">Reference proteome</keyword>
<dbReference type="EMBL" id="CP036276">
    <property type="protein sequence ID" value="QDU43127.1"/>
    <property type="molecule type" value="Genomic_DNA"/>
</dbReference>
<dbReference type="RefSeq" id="WP_145375201.1">
    <property type="nucleotide sequence ID" value="NZ_CP036276.1"/>
</dbReference>